<keyword evidence="6" id="KW-1185">Reference proteome</keyword>
<gene>
    <name evidence="5" type="ORF">CWS72_02725</name>
</gene>
<name>A0A2N3Q091_9PROT</name>
<dbReference type="Gene3D" id="3.40.190.10">
    <property type="entry name" value="Periplasmic binding protein-like II"/>
    <property type="match status" value="2"/>
</dbReference>
<dbReference type="SUPFAM" id="SSF53850">
    <property type="entry name" value="Periplasmic binding protein-like II"/>
    <property type="match status" value="1"/>
</dbReference>
<dbReference type="InterPro" id="IPR026352">
    <property type="entry name" value="Nanowire_3heme"/>
</dbReference>
<proteinExistence type="predicted"/>
<reference evidence="6" key="1">
    <citation type="submission" date="2017-12" db="EMBL/GenBank/DDBJ databases">
        <title>Draft genome sequence of Telmatospirillum siberiense 26-4b1T, an acidotolerant peatland alphaproteobacterium potentially involved in sulfur cycling.</title>
        <authorList>
            <person name="Hausmann B."/>
            <person name="Pjevac P."/>
            <person name="Schreck K."/>
            <person name="Herbold C.W."/>
            <person name="Daims H."/>
            <person name="Wagner M."/>
            <person name="Pester M."/>
            <person name="Loy A."/>
        </authorList>
    </citation>
    <scope>NUCLEOTIDE SEQUENCE [LARGE SCALE GENOMIC DNA]</scope>
    <source>
        <strain evidence="6">26-4b1</strain>
    </source>
</reference>
<dbReference type="SUPFAM" id="SSF48695">
    <property type="entry name" value="Multiheme cytochromes"/>
    <property type="match status" value="1"/>
</dbReference>
<evidence type="ECO:0000259" key="4">
    <source>
        <dbReference type="Pfam" id="PF14522"/>
    </source>
</evidence>
<dbReference type="EMBL" id="PIUM01000002">
    <property type="protein sequence ID" value="PKU26066.1"/>
    <property type="molecule type" value="Genomic_DNA"/>
</dbReference>
<dbReference type="InterPro" id="IPR036280">
    <property type="entry name" value="Multihaem_cyt_sf"/>
</dbReference>
<comment type="caution">
    <text evidence="5">The sequence shown here is derived from an EMBL/GenBank/DDBJ whole genome shotgun (WGS) entry which is preliminary data.</text>
</comment>
<dbReference type="InterPro" id="IPR050811">
    <property type="entry name" value="Phosphate_ABC_transporter"/>
</dbReference>
<dbReference type="OrthoDB" id="9790048at2"/>
<feature type="domain" description="Cytochrome c7-like" evidence="4">
    <location>
        <begin position="38"/>
        <end position="97"/>
    </location>
</feature>
<evidence type="ECO:0000256" key="1">
    <source>
        <dbReference type="ARBA" id="ARBA00022729"/>
    </source>
</evidence>
<feature type="signal peptide" evidence="2">
    <location>
        <begin position="1"/>
        <end position="22"/>
    </location>
</feature>
<organism evidence="5 6">
    <name type="scientific">Telmatospirillum siberiense</name>
    <dbReference type="NCBI Taxonomy" id="382514"/>
    <lineage>
        <taxon>Bacteria</taxon>
        <taxon>Pseudomonadati</taxon>
        <taxon>Pseudomonadota</taxon>
        <taxon>Alphaproteobacteria</taxon>
        <taxon>Rhodospirillales</taxon>
        <taxon>Rhodospirillaceae</taxon>
        <taxon>Telmatospirillum</taxon>
    </lineage>
</organism>
<dbReference type="NCBIfam" id="TIGR04257">
    <property type="entry name" value="nanowire_3heme"/>
    <property type="match status" value="1"/>
</dbReference>
<dbReference type="CDD" id="cd08168">
    <property type="entry name" value="Cytochrom_C3"/>
    <property type="match status" value="1"/>
</dbReference>
<dbReference type="Pfam" id="PF14522">
    <property type="entry name" value="Cytochrome_C7"/>
    <property type="match status" value="1"/>
</dbReference>
<keyword evidence="1 2" id="KW-0732">Signal</keyword>
<dbReference type="Pfam" id="PF12849">
    <property type="entry name" value="PBP_like_2"/>
    <property type="match status" value="1"/>
</dbReference>
<accession>A0A2N3Q091</accession>
<dbReference type="PANTHER" id="PTHR30570:SF1">
    <property type="entry name" value="PHOSPHATE-BINDING PROTEIN PSTS"/>
    <property type="match status" value="1"/>
</dbReference>
<evidence type="ECO:0000256" key="2">
    <source>
        <dbReference type="SAM" id="SignalP"/>
    </source>
</evidence>
<dbReference type="Gene3D" id="3.90.10.10">
    <property type="entry name" value="Cytochrome C3"/>
    <property type="match status" value="1"/>
</dbReference>
<sequence length="368" mass="38719">MRKLPGLLVLLALAGFTQSAWATSGETILYGGGGQGRVTFDGQLHASKGYVCNDCHLQLFQTQKKGLITLADHKKDASCFACHNGKAAFKTCDGCHRDVPQSATFQQAAADTLQMRKAAAAQASAAALPLTYEGATTIGTKILPEASKLFTERTGIPFGAIGGAGANAGFKAVLEGRTQLGGLASEMSEQQKAQIAVHEVIGFDVMGVFVNPKNPVTGLSKADLKEIFTGRATNWKQFGGSDKAITVYSEKLTGGRATVKAFQDMVLGTEKYGPLKELDDATDCIEDLAQDESGIAASSMSFATPHVKAITVDGAAPSREAVQSGAYPLKRPLILIAQQLTGPIKSFFDFILTPDGQAIVGKSFVPVK</sequence>
<dbReference type="InterPro" id="IPR024370">
    <property type="entry name" value="PBP_domain"/>
</dbReference>
<evidence type="ECO:0000313" key="6">
    <source>
        <dbReference type="Proteomes" id="UP000233293"/>
    </source>
</evidence>
<dbReference type="PANTHER" id="PTHR30570">
    <property type="entry name" value="PERIPLASMIC PHOSPHATE BINDING COMPONENT OF PHOSPHATE ABC TRANSPORTER"/>
    <property type="match status" value="1"/>
</dbReference>
<dbReference type="RefSeq" id="WP_101249027.1">
    <property type="nucleotide sequence ID" value="NZ_PIUM01000002.1"/>
</dbReference>
<dbReference type="AlphaFoldDB" id="A0A2N3Q091"/>
<protein>
    <submittedName>
        <fullName evidence="5">Uncharacterized protein</fullName>
    </submittedName>
</protein>
<dbReference type="InterPro" id="IPR029467">
    <property type="entry name" value="Cyt_c7-like"/>
</dbReference>
<evidence type="ECO:0000259" key="3">
    <source>
        <dbReference type="Pfam" id="PF12849"/>
    </source>
</evidence>
<dbReference type="Proteomes" id="UP000233293">
    <property type="component" value="Unassembled WGS sequence"/>
</dbReference>
<feature type="chain" id="PRO_5014897833" evidence="2">
    <location>
        <begin position="23"/>
        <end position="368"/>
    </location>
</feature>
<evidence type="ECO:0000313" key="5">
    <source>
        <dbReference type="EMBL" id="PKU26066.1"/>
    </source>
</evidence>
<feature type="domain" description="PBP" evidence="3">
    <location>
        <begin position="121"/>
        <end position="353"/>
    </location>
</feature>